<name>A0ABN8RK75_9CNID</name>
<comment type="caution">
    <text evidence="17">The sequence shown here is derived from an EMBL/GenBank/DDBJ whole genome shotgun (WGS) entry which is preliminary data.</text>
</comment>
<dbReference type="CDD" id="cd02799">
    <property type="entry name" value="tRNA_bind_EMAP-II_like"/>
    <property type="match status" value="1"/>
</dbReference>
<evidence type="ECO:0000256" key="11">
    <source>
        <dbReference type="ARBA" id="ARBA00023242"/>
    </source>
</evidence>
<dbReference type="InterPro" id="IPR002307">
    <property type="entry name" value="Tyr-tRNA-ligase"/>
</dbReference>
<gene>
    <name evidence="17" type="ORF">PEVE_00011889</name>
</gene>
<dbReference type="CDD" id="cd00805">
    <property type="entry name" value="TyrRS_core"/>
    <property type="match status" value="1"/>
</dbReference>
<comment type="similarity">
    <text evidence="14">Belongs to the class-I aminoacyl-tRNA synthetase family.</text>
</comment>
<evidence type="ECO:0000256" key="6">
    <source>
        <dbReference type="ARBA" id="ARBA00022741"/>
    </source>
</evidence>
<evidence type="ECO:0000259" key="16">
    <source>
        <dbReference type="PROSITE" id="PS50886"/>
    </source>
</evidence>
<dbReference type="InterPro" id="IPR002305">
    <property type="entry name" value="aa-tRNA-synth_Ic"/>
</dbReference>
<keyword evidence="9 14" id="KW-0648">Protein biosynthesis</keyword>
<dbReference type="Gene3D" id="2.40.50.140">
    <property type="entry name" value="Nucleic acid-binding proteins"/>
    <property type="match status" value="1"/>
</dbReference>
<dbReference type="PANTHER" id="PTHR11586:SF43">
    <property type="entry name" value="TYROSINE--TRNA LIGASE, CYTOPLASMIC"/>
    <property type="match status" value="1"/>
</dbReference>
<dbReference type="InterPro" id="IPR014729">
    <property type="entry name" value="Rossmann-like_a/b/a_fold"/>
</dbReference>
<evidence type="ECO:0000313" key="18">
    <source>
        <dbReference type="Proteomes" id="UP001159427"/>
    </source>
</evidence>
<keyword evidence="7 14" id="KW-0067">ATP-binding</keyword>
<dbReference type="SUPFAM" id="SSF52374">
    <property type="entry name" value="Nucleotidylyl transferase"/>
    <property type="match status" value="2"/>
</dbReference>
<keyword evidence="3" id="KW-0963">Cytoplasm</keyword>
<evidence type="ECO:0000256" key="12">
    <source>
        <dbReference type="ARBA" id="ARBA00048400"/>
    </source>
</evidence>
<evidence type="ECO:0000256" key="3">
    <source>
        <dbReference type="ARBA" id="ARBA00022490"/>
    </source>
</evidence>
<feature type="domain" description="TRNA-binding" evidence="16">
    <location>
        <begin position="553"/>
        <end position="659"/>
    </location>
</feature>
<evidence type="ECO:0000256" key="8">
    <source>
        <dbReference type="ARBA" id="ARBA00022884"/>
    </source>
</evidence>
<reference evidence="17 18" key="1">
    <citation type="submission" date="2022-05" db="EMBL/GenBank/DDBJ databases">
        <authorList>
            <consortium name="Genoscope - CEA"/>
            <person name="William W."/>
        </authorList>
    </citation>
    <scope>NUCLEOTIDE SEQUENCE [LARGE SCALE GENOMIC DNA]</scope>
</reference>
<evidence type="ECO:0000256" key="4">
    <source>
        <dbReference type="ARBA" id="ARBA00022555"/>
    </source>
</evidence>
<keyword evidence="6 14" id="KW-0547">Nucleotide-binding</keyword>
<dbReference type="EMBL" id="CALNXI010001869">
    <property type="protein sequence ID" value="CAH3178667.1"/>
    <property type="molecule type" value="Genomic_DNA"/>
</dbReference>
<dbReference type="Gene3D" id="1.10.240.10">
    <property type="entry name" value="Tyrosyl-Transfer RNA Synthetase"/>
    <property type="match status" value="2"/>
</dbReference>
<evidence type="ECO:0000256" key="15">
    <source>
        <dbReference type="SAM" id="MobiDB-lite"/>
    </source>
</evidence>
<dbReference type="PRINTS" id="PR01040">
    <property type="entry name" value="TRNASYNTHTYR"/>
</dbReference>
<dbReference type="Pfam" id="PF01588">
    <property type="entry name" value="tRNA_bind"/>
    <property type="match status" value="1"/>
</dbReference>
<comment type="subcellular location">
    <subcellularLocation>
        <location evidence="2">Cytoplasm</location>
    </subcellularLocation>
    <subcellularLocation>
        <location evidence="1">Nucleus</location>
    </subcellularLocation>
</comment>
<evidence type="ECO:0000256" key="2">
    <source>
        <dbReference type="ARBA" id="ARBA00004496"/>
    </source>
</evidence>
<accession>A0ABN8RK75</accession>
<evidence type="ECO:0000256" key="5">
    <source>
        <dbReference type="ARBA" id="ARBA00022598"/>
    </source>
</evidence>
<dbReference type="Pfam" id="PF00579">
    <property type="entry name" value="tRNA-synt_1b"/>
    <property type="match status" value="1"/>
</dbReference>
<dbReference type="InterPro" id="IPR012340">
    <property type="entry name" value="NA-bd_OB-fold"/>
</dbReference>
<keyword evidence="4 13" id="KW-0820">tRNA-binding</keyword>
<dbReference type="Proteomes" id="UP001159427">
    <property type="component" value="Unassembled WGS sequence"/>
</dbReference>
<evidence type="ECO:0000313" key="17">
    <source>
        <dbReference type="EMBL" id="CAH3178667.1"/>
    </source>
</evidence>
<dbReference type="NCBIfam" id="TIGR00234">
    <property type="entry name" value="tyrS"/>
    <property type="match status" value="1"/>
</dbReference>
<evidence type="ECO:0000256" key="14">
    <source>
        <dbReference type="RuleBase" id="RU361234"/>
    </source>
</evidence>
<dbReference type="InterPro" id="IPR002547">
    <property type="entry name" value="tRNA-bd_dom"/>
</dbReference>
<keyword evidence="5 14" id="KW-0436">Ligase</keyword>
<evidence type="ECO:0000256" key="9">
    <source>
        <dbReference type="ARBA" id="ARBA00022917"/>
    </source>
</evidence>
<organism evidence="17 18">
    <name type="scientific">Porites evermanni</name>
    <dbReference type="NCBI Taxonomy" id="104178"/>
    <lineage>
        <taxon>Eukaryota</taxon>
        <taxon>Metazoa</taxon>
        <taxon>Cnidaria</taxon>
        <taxon>Anthozoa</taxon>
        <taxon>Hexacorallia</taxon>
        <taxon>Scleractinia</taxon>
        <taxon>Fungiina</taxon>
        <taxon>Poritidae</taxon>
        <taxon>Porites</taxon>
    </lineage>
</organism>
<comment type="catalytic activity">
    <reaction evidence="12">
        <text>tRNA(Tyr) + L-tyrosine + ATP = L-tyrosyl-tRNA(Tyr) + AMP + diphosphate + H(+)</text>
        <dbReference type="Rhea" id="RHEA:10220"/>
        <dbReference type="Rhea" id="RHEA-COMP:9706"/>
        <dbReference type="Rhea" id="RHEA-COMP:9707"/>
        <dbReference type="ChEBI" id="CHEBI:15378"/>
        <dbReference type="ChEBI" id="CHEBI:30616"/>
        <dbReference type="ChEBI" id="CHEBI:33019"/>
        <dbReference type="ChEBI" id="CHEBI:58315"/>
        <dbReference type="ChEBI" id="CHEBI:78442"/>
        <dbReference type="ChEBI" id="CHEBI:78536"/>
        <dbReference type="ChEBI" id="CHEBI:456215"/>
        <dbReference type="EC" id="6.1.1.1"/>
    </reaction>
    <physiologicalReaction direction="left-to-right" evidence="12">
        <dbReference type="Rhea" id="RHEA:10221"/>
    </physiologicalReaction>
</comment>
<evidence type="ECO:0000256" key="1">
    <source>
        <dbReference type="ARBA" id="ARBA00004123"/>
    </source>
</evidence>
<keyword evidence="8 13" id="KW-0694">RNA-binding</keyword>
<feature type="region of interest" description="Disordered" evidence="15">
    <location>
        <begin position="531"/>
        <end position="552"/>
    </location>
</feature>
<dbReference type="SUPFAM" id="SSF50249">
    <property type="entry name" value="Nucleic acid-binding proteins"/>
    <property type="match status" value="1"/>
</dbReference>
<keyword evidence="11" id="KW-0539">Nucleus</keyword>
<dbReference type="Gene3D" id="3.40.50.620">
    <property type="entry name" value="HUPs"/>
    <property type="match status" value="1"/>
</dbReference>
<dbReference type="PROSITE" id="PS50886">
    <property type="entry name" value="TRBD"/>
    <property type="match status" value="1"/>
</dbReference>
<sequence>MLQRLLISRLLLNKFGQLTTGGVDLCLSRLNLVRGLYTGNMASNANGPVSADDKFNLITRNLQEVIGEDRLRSLLQEKHISLYWGTATTGKPHVAYFVPMTKIADFLKAECEVIVLLADLHAYLDNLKAPWELLEYRVKYYEEVIKAMLESINVPLEKLKFVRGTEYQLNRDYILDVFKMTTVVTEHDAKKAGAEVVKQVQHPLLSGLLYPGLQALDEEFLKVDAQFGGVDQRKIFTFAEKYLPSLGYKKRIHLMNPMVPGLTGTKMSASDEDSKIDLLDSASAVKKKLNKVSFNSTCSLIFFLYMRTKMCGFLSLHHTSKGYISLCKKEESTAQLHLWRRFFHSEKIISHSHTLRQNISQLHHRFPREMTSDEERLLKFHTDDASLPRSGYIIQVWVLTSHQYGISTLVPQTSFCGSTSGGVLKCCLFSQAAFCEEGNIEENGLLAFAKFVIFSVLETRHQTEFVIERTEANGGKISFKDYASLEQSFARKELHPLDLKTGVATFLNELLEPIRKKFQTPELQKLTKLAYPEPKKAKGGKGGASANPERAVDPSRLDLRIGKIVSAKKHPDADSLYVEEIDVGEEKPRTVVSGLAEYVPLEELQDRLVVMMCNLKPVNMRGIKSEAMLMAASITVSDGKRTVIPLKPPVDSKPGDRVVIKGYEHETAGDPDEQLNPKKKIFETLKPDLVTSDEGIAEYKGCAMVTAAGQITASLKNAQIS</sequence>
<keyword evidence="10 14" id="KW-0030">Aminoacyl-tRNA synthetase</keyword>
<proteinExistence type="inferred from homology"/>
<keyword evidence="18" id="KW-1185">Reference proteome</keyword>
<dbReference type="PANTHER" id="PTHR11586">
    <property type="entry name" value="TRNA-AMINOACYLATION COFACTOR ARC1 FAMILY MEMBER"/>
    <property type="match status" value="1"/>
</dbReference>
<evidence type="ECO:0000256" key="7">
    <source>
        <dbReference type="ARBA" id="ARBA00022840"/>
    </source>
</evidence>
<dbReference type="InterPro" id="IPR051270">
    <property type="entry name" value="Tyrosine-tRNA_ligase_regulator"/>
</dbReference>
<evidence type="ECO:0000256" key="13">
    <source>
        <dbReference type="PROSITE-ProRule" id="PRU00209"/>
    </source>
</evidence>
<evidence type="ECO:0000256" key="10">
    <source>
        <dbReference type="ARBA" id="ARBA00023146"/>
    </source>
</evidence>
<protein>
    <recommendedName>
        <fullName evidence="14">Tyrosine--tRNA ligase</fullName>
        <ecNumber evidence="14">6.1.1.1</ecNumber>
    </recommendedName>
    <alternativeName>
        <fullName evidence="14">Tyrosyl-tRNA synthetase</fullName>
    </alternativeName>
</protein>
<dbReference type="EC" id="6.1.1.1" evidence="14"/>